<keyword evidence="8 15" id="KW-0479">Metal-binding</keyword>
<dbReference type="NCBIfam" id="TIGR00564">
    <property type="entry name" value="trpE_most"/>
    <property type="match status" value="1"/>
</dbReference>
<evidence type="ECO:0000256" key="14">
    <source>
        <dbReference type="ARBA" id="ARBA00047683"/>
    </source>
</evidence>
<evidence type="ECO:0000256" key="9">
    <source>
        <dbReference type="ARBA" id="ARBA00022822"/>
    </source>
</evidence>
<keyword evidence="12 15" id="KW-0456">Lyase</keyword>
<dbReference type="InterPro" id="IPR006805">
    <property type="entry name" value="Anth_synth_I_N"/>
</dbReference>
<dbReference type="InterPro" id="IPR015890">
    <property type="entry name" value="Chorismate_C"/>
</dbReference>
<evidence type="ECO:0000256" key="11">
    <source>
        <dbReference type="ARBA" id="ARBA00023141"/>
    </source>
</evidence>
<accession>A0A174W394</accession>
<evidence type="ECO:0000313" key="18">
    <source>
        <dbReference type="EMBL" id="OBY10466.1"/>
    </source>
</evidence>
<dbReference type="GO" id="GO:0000162">
    <property type="term" value="P:L-tryptophan biosynthetic process"/>
    <property type="evidence" value="ECO:0007669"/>
    <property type="project" value="UniProtKB-UniPathway"/>
</dbReference>
<gene>
    <name evidence="15" type="primary">trpE</name>
    <name evidence="18" type="ORF">CP373A1_08085</name>
</gene>
<name>A0A174W394_9CLOT</name>
<evidence type="ECO:0000256" key="13">
    <source>
        <dbReference type="ARBA" id="ARBA00025634"/>
    </source>
</evidence>
<dbReference type="InterPro" id="IPR019999">
    <property type="entry name" value="Anth_synth_I-like"/>
</dbReference>
<dbReference type="PANTHER" id="PTHR11236:SF48">
    <property type="entry name" value="ISOCHORISMATE SYNTHASE MENF"/>
    <property type="match status" value="1"/>
</dbReference>
<evidence type="ECO:0000256" key="6">
    <source>
        <dbReference type="ARBA" id="ARBA00020653"/>
    </source>
</evidence>
<comment type="pathway">
    <text evidence="2 15">Amino-acid biosynthesis; L-tryptophan biosynthesis; L-tryptophan from chorismate: step 1/5.</text>
</comment>
<dbReference type="InterPro" id="IPR005256">
    <property type="entry name" value="Anth_synth_I_PabB"/>
</dbReference>
<dbReference type="PANTHER" id="PTHR11236">
    <property type="entry name" value="AMINOBENZOATE/ANTHRANILATE SYNTHASE"/>
    <property type="match status" value="1"/>
</dbReference>
<sequence>MINISKEQFEENIKSKKVFSIISEFRGDEITPITLFKALDGERKFILESGCKENRFGRYSYLGDSPYKEVIGETLQDILTIKKETQIDFDNKSNKFSFKGGAIGYMGYDTIALYEKKLKLNNYDELDIPTIRFNFYKRYICYDHFTHKVYVVDNVFPNNKCQYEEVIGGQREYFNKLINKPIKYDKELEKKVIKIKLGTTKEEYMKKVDRAKDYIKKGDIFQVVPSQRMYCKTEKPPLEIYRSLREGNPSPYMFFLDYYSYQVIGSSPERLVAVKGRKVMTNPIAGTRKRGRSKHEDLKLEEELINDEKERAEHVMLVDLGRNDIGRVSEVGTVEVKDFMKIERFSHVMHITSQVVGVLRKNKDAFDALASCLPAGTLSGAPKIRAIEIIEELEDKKRGIYGGAVGYFSYGGDMDMCIAIRTLVLRDKIAYLQSGGGVVYDSDSEKEFEETQNKLMALKEALR</sequence>
<keyword evidence="19" id="KW-1185">Reference proteome</keyword>
<keyword evidence="7 15" id="KW-0028">Amino-acid biosynthesis</keyword>
<evidence type="ECO:0000259" key="16">
    <source>
        <dbReference type="Pfam" id="PF00425"/>
    </source>
</evidence>
<evidence type="ECO:0000256" key="3">
    <source>
        <dbReference type="ARBA" id="ARBA00009562"/>
    </source>
</evidence>
<comment type="cofactor">
    <cofactor evidence="1 15">
        <name>Mg(2+)</name>
        <dbReference type="ChEBI" id="CHEBI:18420"/>
    </cofactor>
</comment>
<comment type="catalytic activity">
    <reaction evidence="14 15">
        <text>chorismate + L-glutamine = anthranilate + pyruvate + L-glutamate + H(+)</text>
        <dbReference type="Rhea" id="RHEA:21732"/>
        <dbReference type="ChEBI" id="CHEBI:15361"/>
        <dbReference type="ChEBI" id="CHEBI:15378"/>
        <dbReference type="ChEBI" id="CHEBI:16567"/>
        <dbReference type="ChEBI" id="CHEBI:29748"/>
        <dbReference type="ChEBI" id="CHEBI:29985"/>
        <dbReference type="ChEBI" id="CHEBI:58359"/>
        <dbReference type="EC" id="4.1.3.27"/>
    </reaction>
</comment>
<comment type="subunit">
    <text evidence="4 15">Heterotetramer consisting of two non-identical subunits: a beta subunit (TrpG) and a large alpha subunit (TrpE).</text>
</comment>
<dbReference type="PRINTS" id="PR00095">
    <property type="entry name" value="ANTSNTHASEI"/>
</dbReference>
<comment type="function">
    <text evidence="13 15">Part of a heterotetrameric complex that catalyzes the two-step biosynthesis of anthranilate, an intermediate in the biosynthesis of L-tryptophan. In the first step, the glutamine-binding beta subunit (TrpG) of anthranilate synthase (AS) provides the glutamine amidotransferase activity which generates ammonia as a substrate that, along with chorismate, is used in the second step, catalyzed by the large alpha subunit of AS (TrpE) to produce anthranilate. In the absence of TrpG, TrpE can synthesize anthranilate directly from chorismate and high concentrations of ammonia.</text>
</comment>
<dbReference type="Pfam" id="PF04715">
    <property type="entry name" value="Anth_synt_I_N"/>
    <property type="match status" value="1"/>
</dbReference>
<dbReference type="InterPro" id="IPR005801">
    <property type="entry name" value="ADC_synthase"/>
</dbReference>
<evidence type="ECO:0000256" key="15">
    <source>
        <dbReference type="RuleBase" id="RU364045"/>
    </source>
</evidence>
<dbReference type="SUPFAM" id="SSF56322">
    <property type="entry name" value="ADC synthase"/>
    <property type="match status" value="1"/>
</dbReference>
<evidence type="ECO:0000256" key="7">
    <source>
        <dbReference type="ARBA" id="ARBA00022605"/>
    </source>
</evidence>
<dbReference type="eggNOG" id="COG0147">
    <property type="taxonomic scope" value="Bacteria"/>
</dbReference>
<dbReference type="GO" id="GO:0046872">
    <property type="term" value="F:metal ion binding"/>
    <property type="evidence" value="ECO:0007669"/>
    <property type="project" value="UniProtKB-KW"/>
</dbReference>
<dbReference type="OrthoDB" id="9803598at2"/>
<dbReference type="RefSeq" id="WP_027098131.1">
    <property type="nucleotide sequence ID" value="NZ_CABHIH010000002.1"/>
</dbReference>
<evidence type="ECO:0000259" key="17">
    <source>
        <dbReference type="Pfam" id="PF04715"/>
    </source>
</evidence>
<dbReference type="EMBL" id="MAPZ01000019">
    <property type="protein sequence ID" value="OBY10466.1"/>
    <property type="molecule type" value="Genomic_DNA"/>
</dbReference>
<evidence type="ECO:0000256" key="8">
    <source>
        <dbReference type="ARBA" id="ARBA00022723"/>
    </source>
</evidence>
<feature type="domain" description="Chorismate-utilising enzyme C-terminal" evidence="16">
    <location>
        <begin position="201"/>
        <end position="454"/>
    </location>
</feature>
<feature type="domain" description="Anthranilate synthase component I N-terminal" evidence="17">
    <location>
        <begin position="28"/>
        <end position="151"/>
    </location>
</feature>
<dbReference type="Proteomes" id="UP000092714">
    <property type="component" value="Unassembled WGS sequence"/>
</dbReference>
<dbReference type="AlphaFoldDB" id="A0A174W394"/>
<keyword evidence="11 15" id="KW-0057">Aromatic amino acid biosynthesis</keyword>
<dbReference type="Gene3D" id="3.60.120.10">
    <property type="entry name" value="Anthranilate synthase"/>
    <property type="match status" value="1"/>
</dbReference>
<dbReference type="GO" id="GO:0004049">
    <property type="term" value="F:anthranilate synthase activity"/>
    <property type="evidence" value="ECO:0007669"/>
    <property type="project" value="UniProtKB-EC"/>
</dbReference>
<evidence type="ECO:0000313" key="19">
    <source>
        <dbReference type="Proteomes" id="UP000092714"/>
    </source>
</evidence>
<comment type="caution">
    <text evidence="18">The sequence shown here is derived from an EMBL/GenBank/DDBJ whole genome shotgun (WGS) entry which is preliminary data.</text>
</comment>
<evidence type="ECO:0000256" key="12">
    <source>
        <dbReference type="ARBA" id="ARBA00023239"/>
    </source>
</evidence>
<dbReference type="GeneID" id="42775958"/>
<organism evidence="18 19">
    <name type="scientific">Clostridium paraputrificum</name>
    <dbReference type="NCBI Taxonomy" id="29363"/>
    <lineage>
        <taxon>Bacteria</taxon>
        <taxon>Bacillati</taxon>
        <taxon>Bacillota</taxon>
        <taxon>Clostridia</taxon>
        <taxon>Eubacteriales</taxon>
        <taxon>Clostridiaceae</taxon>
        <taxon>Clostridium</taxon>
    </lineage>
</organism>
<evidence type="ECO:0000256" key="10">
    <source>
        <dbReference type="ARBA" id="ARBA00022842"/>
    </source>
</evidence>
<evidence type="ECO:0000256" key="4">
    <source>
        <dbReference type="ARBA" id="ARBA00011575"/>
    </source>
</evidence>
<protein>
    <recommendedName>
        <fullName evidence="6 15">Anthranilate synthase component 1</fullName>
        <ecNumber evidence="5 15">4.1.3.27</ecNumber>
    </recommendedName>
</protein>
<dbReference type="UniPathway" id="UPA00035">
    <property type="reaction ID" value="UER00040"/>
</dbReference>
<reference evidence="18 19" key="1">
    <citation type="submission" date="2016-06" db="EMBL/GenBank/DDBJ databases">
        <authorList>
            <person name="Kjaerup R.B."/>
            <person name="Dalgaard T.S."/>
            <person name="Juul-Madsen H.R."/>
        </authorList>
    </citation>
    <scope>NUCLEOTIDE SEQUENCE [LARGE SCALE GENOMIC DNA]</scope>
    <source>
        <strain evidence="18 19">373-A1</strain>
    </source>
</reference>
<proteinExistence type="inferred from homology"/>
<evidence type="ECO:0000256" key="2">
    <source>
        <dbReference type="ARBA" id="ARBA00004873"/>
    </source>
</evidence>
<evidence type="ECO:0000256" key="5">
    <source>
        <dbReference type="ARBA" id="ARBA00012266"/>
    </source>
</evidence>
<comment type="similarity">
    <text evidence="3 15">Belongs to the anthranilate synthase component I family.</text>
</comment>
<evidence type="ECO:0000256" key="1">
    <source>
        <dbReference type="ARBA" id="ARBA00001946"/>
    </source>
</evidence>
<keyword evidence="10 15" id="KW-0460">Magnesium</keyword>
<dbReference type="EC" id="4.1.3.27" evidence="5 15"/>
<dbReference type="Pfam" id="PF00425">
    <property type="entry name" value="Chorismate_bind"/>
    <property type="match status" value="1"/>
</dbReference>
<keyword evidence="9 15" id="KW-0822">Tryptophan biosynthesis</keyword>